<dbReference type="InterPro" id="IPR017972">
    <property type="entry name" value="Cyt_P450_CS"/>
</dbReference>
<evidence type="ECO:0000256" key="12">
    <source>
        <dbReference type="ARBA" id="ARBA00023136"/>
    </source>
</evidence>
<dbReference type="GO" id="GO:0005789">
    <property type="term" value="C:endoplasmic reticulum membrane"/>
    <property type="evidence" value="ECO:0007669"/>
    <property type="project" value="UniProtKB-SubCell"/>
</dbReference>
<evidence type="ECO:0000256" key="7">
    <source>
        <dbReference type="ARBA" id="ARBA00022824"/>
    </source>
</evidence>
<dbReference type="PROSITE" id="PS00086">
    <property type="entry name" value="CYTOCHROME_P450"/>
    <property type="match status" value="1"/>
</dbReference>
<keyword evidence="9 14" id="KW-0560">Oxidoreductase</keyword>
<evidence type="ECO:0000256" key="4">
    <source>
        <dbReference type="ARBA" id="ARBA00010617"/>
    </source>
</evidence>
<dbReference type="CDD" id="cd11055">
    <property type="entry name" value="CYP3A-like"/>
    <property type="match status" value="1"/>
</dbReference>
<dbReference type="GO" id="GO:0005506">
    <property type="term" value="F:iron ion binding"/>
    <property type="evidence" value="ECO:0007669"/>
    <property type="project" value="InterPro"/>
</dbReference>
<evidence type="ECO:0000256" key="5">
    <source>
        <dbReference type="ARBA" id="ARBA00022617"/>
    </source>
</evidence>
<evidence type="ECO:0000256" key="14">
    <source>
        <dbReference type="RuleBase" id="RU000461"/>
    </source>
</evidence>
<dbReference type="InterPro" id="IPR050476">
    <property type="entry name" value="Insect_CytP450_Detox"/>
</dbReference>
<keyword evidence="6 13" id="KW-0479">Metal-binding</keyword>
<protein>
    <submittedName>
        <fullName evidence="15">Cytochrome P450 3027D1</fullName>
    </submittedName>
</protein>
<evidence type="ECO:0000256" key="8">
    <source>
        <dbReference type="ARBA" id="ARBA00022848"/>
    </source>
</evidence>
<organism evidence="15">
    <name type="scientific">Paracyclopina nana</name>
    <name type="common">Marine copepod</name>
    <dbReference type="NCBI Taxonomy" id="565004"/>
    <lineage>
        <taxon>Eukaryota</taxon>
        <taxon>Metazoa</taxon>
        <taxon>Ecdysozoa</taxon>
        <taxon>Arthropoda</taxon>
        <taxon>Crustacea</taxon>
        <taxon>Multicrustacea</taxon>
        <taxon>Hexanauplia</taxon>
        <taxon>Copepoda</taxon>
        <taxon>Cyclopoida</taxon>
        <taxon>Cyclopettidae</taxon>
        <taxon>Paracyclopina</taxon>
    </lineage>
</organism>
<dbReference type="GO" id="GO:0004497">
    <property type="term" value="F:monooxygenase activity"/>
    <property type="evidence" value="ECO:0007669"/>
    <property type="project" value="UniProtKB-KW"/>
</dbReference>
<dbReference type="PRINTS" id="PR00385">
    <property type="entry name" value="P450"/>
</dbReference>
<evidence type="ECO:0000256" key="13">
    <source>
        <dbReference type="PIRSR" id="PIRSR602401-1"/>
    </source>
</evidence>
<evidence type="ECO:0000256" key="3">
    <source>
        <dbReference type="ARBA" id="ARBA00004406"/>
    </source>
</evidence>
<dbReference type="InterPro" id="IPR036396">
    <property type="entry name" value="Cyt_P450_sf"/>
</dbReference>
<dbReference type="Pfam" id="PF00067">
    <property type="entry name" value="p450"/>
    <property type="match status" value="1"/>
</dbReference>
<comment type="subcellular location">
    <subcellularLocation>
        <location evidence="3">Endoplasmic reticulum membrane</location>
        <topology evidence="3">Peripheral membrane protein</topology>
    </subcellularLocation>
    <subcellularLocation>
        <location evidence="2">Microsome membrane</location>
        <topology evidence="2">Peripheral membrane protein</topology>
    </subcellularLocation>
</comment>
<evidence type="ECO:0000256" key="9">
    <source>
        <dbReference type="ARBA" id="ARBA00023002"/>
    </source>
</evidence>
<gene>
    <name evidence="15" type="primary">CYP3027D1</name>
</gene>
<evidence type="ECO:0000313" key="15">
    <source>
        <dbReference type="EMBL" id="AKH03524.1"/>
    </source>
</evidence>
<dbReference type="InterPro" id="IPR001128">
    <property type="entry name" value="Cyt_P450"/>
</dbReference>
<dbReference type="SUPFAM" id="SSF48264">
    <property type="entry name" value="Cytochrome P450"/>
    <property type="match status" value="1"/>
</dbReference>
<keyword evidence="7" id="KW-0256">Endoplasmic reticulum</keyword>
<evidence type="ECO:0000256" key="1">
    <source>
        <dbReference type="ARBA" id="ARBA00001971"/>
    </source>
</evidence>
<comment type="cofactor">
    <cofactor evidence="1 13">
        <name>heme</name>
        <dbReference type="ChEBI" id="CHEBI:30413"/>
    </cofactor>
</comment>
<keyword evidence="5 13" id="KW-0349">Heme</keyword>
<evidence type="ECO:0000256" key="6">
    <source>
        <dbReference type="ARBA" id="ARBA00022723"/>
    </source>
</evidence>
<keyword evidence="10 13" id="KW-0408">Iron</keyword>
<accession>A0A0F7J2T2</accession>
<dbReference type="GO" id="GO:0016705">
    <property type="term" value="F:oxidoreductase activity, acting on paired donors, with incorporation or reduction of molecular oxygen"/>
    <property type="evidence" value="ECO:0007669"/>
    <property type="project" value="InterPro"/>
</dbReference>
<keyword evidence="8" id="KW-0492">Microsome</keyword>
<dbReference type="InterPro" id="IPR002401">
    <property type="entry name" value="Cyt_P450_E_grp-I"/>
</dbReference>
<reference evidence="15" key="1">
    <citation type="journal article" date="2015" name="Environ. Sci. Technol.">
        <title>Identification of the Full 46 Cytochrome P450 (CYP) Complement and Modulation of CYP Expression in Response to Water-Accommodated Fractions of Crude Oil in the Cyclopoid Copepod Paracyclopina nana.</title>
        <authorList>
            <person name="Han J."/>
            <person name="Won E.J."/>
            <person name="Kim H.S."/>
            <person name="Nelson D.R."/>
            <person name="Lee S.J."/>
            <person name="Park H.G."/>
            <person name="Lee J.S."/>
        </authorList>
    </citation>
    <scope>NUCLEOTIDE SEQUENCE</scope>
</reference>
<sequence>MSITAVLLAILILLLTITWIYLNRFSSYVQSLGIPVERRIHWQMHKTNFRAWMDNCLSKYGNLWVDYTATLPSIFVADPNIIKEIMVKHFDHFPNRINFGIEDQHTSLIDARDDKWSVVRKALSPTFTSGKLKGMTAYMGKIVDNMLDHLEAKLQNDPIIDVKQVFQCLSLDTIANCAFGIDINSFQDSENVLFKRSNQAFSDLRFKDMAENVLMHLLNAFPFLFNFLDAYGKENYAFLRDTTKSIVKRRAAPRGDFIDRLKELSEDSTAHGLSEEMIMAQGIGFFIAGFETSSNTMSTLSYHLAMNTQVQDKIYAEICSVMENHNGNIDHESTNEMVYMEAAIEENLRLCPPVTKLDRECKKDITIGNVFFKKGVQVAFPIWSMHHNPDLFPDPEEFRPERFLKGSQEQIQPFSYIPFGGGPRKCIGMRFAMVEMKIALAKLLIKYKIINEPGKTKLNFNPGDPFFLSYSQVFVRLEERT</sequence>
<name>A0A0F7J2T2_PARNA</name>
<evidence type="ECO:0000256" key="10">
    <source>
        <dbReference type="ARBA" id="ARBA00023004"/>
    </source>
</evidence>
<keyword evidence="11 14" id="KW-0503">Monooxygenase</keyword>
<dbReference type="PRINTS" id="PR00463">
    <property type="entry name" value="EP450I"/>
</dbReference>
<evidence type="ECO:0000256" key="2">
    <source>
        <dbReference type="ARBA" id="ARBA00004174"/>
    </source>
</evidence>
<feature type="binding site" description="axial binding residue" evidence="13">
    <location>
        <position position="426"/>
    </location>
    <ligand>
        <name>heme</name>
        <dbReference type="ChEBI" id="CHEBI:30413"/>
    </ligand>
    <ligandPart>
        <name>Fe</name>
        <dbReference type="ChEBI" id="CHEBI:18248"/>
    </ligandPart>
</feature>
<dbReference type="AlphaFoldDB" id="A0A0F7J2T2"/>
<evidence type="ECO:0000256" key="11">
    <source>
        <dbReference type="ARBA" id="ARBA00023033"/>
    </source>
</evidence>
<dbReference type="PANTHER" id="PTHR24292">
    <property type="entry name" value="CYTOCHROME P450"/>
    <property type="match status" value="1"/>
</dbReference>
<proteinExistence type="evidence at transcript level"/>
<dbReference type="GO" id="GO:0020037">
    <property type="term" value="F:heme binding"/>
    <property type="evidence" value="ECO:0007669"/>
    <property type="project" value="InterPro"/>
</dbReference>
<dbReference type="Gene3D" id="1.10.630.10">
    <property type="entry name" value="Cytochrome P450"/>
    <property type="match status" value="1"/>
</dbReference>
<comment type="similarity">
    <text evidence="4 14">Belongs to the cytochrome P450 family.</text>
</comment>
<dbReference type="EMBL" id="KP899592">
    <property type="protein sequence ID" value="AKH03524.1"/>
    <property type="molecule type" value="mRNA"/>
</dbReference>
<keyword evidence="12" id="KW-0472">Membrane</keyword>
<dbReference type="PANTHER" id="PTHR24292:SF54">
    <property type="entry name" value="CYP9F3-RELATED"/>
    <property type="match status" value="1"/>
</dbReference>
<dbReference type="FunFam" id="1.10.630.10:FF:000182">
    <property type="entry name" value="Cytochrome P450 3A4"/>
    <property type="match status" value="1"/>
</dbReference>